<keyword evidence="3" id="KW-0560">Oxidoreductase</keyword>
<comment type="similarity">
    <text evidence="1">Belongs to the intradiol ring-cleavage dioxygenase family.</text>
</comment>
<dbReference type="RefSeq" id="WP_259622473.1">
    <property type="nucleotide sequence ID" value="NZ_JANYMP010000003.1"/>
</dbReference>
<dbReference type="GO" id="GO:0016702">
    <property type="term" value="F:oxidoreductase activity, acting on single donors with incorporation of molecular oxygen, incorporation of two atoms of oxygen"/>
    <property type="evidence" value="ECO:0007669"/>
    <property type="project" value="InterPro"/>
</dbReference>
<dbReference type="InterPro" id="IPR000627">
    <property type="entry name" value="Intradiol_dOase_C"/>
</dbReference>
<sequence length="289" mass="31186">MIKSESRLQVVFADLRRAVDDVILKHQVTEDEYLGVFEWLQRVADAGQLPYASILFFKTVLKGTAGVPYAHPEKDGASYWELEGPARTPGSPVLPSPAVLPMRPDEPGEPLVVSGTVRTTAGDPLPGAVLDIWQMDANNVYSGVDADAFAPLDIPNDSTGIPTHNLRAKVVTDADGFYEFRTVMPGTETFGLAPNSPLADLVDALHLHGMRPLHIHAIISADGCLPLTTQIYFDGDPLVTSTIEGTIPALAVKSTTRHEDGRGHGLDGPYRALAYDFVLRTAADEAHAR</sequence>
<reference evidence="5" key="1">
    <citation type="submission" date="2022-08" db="EMBL/GenBank/DDBJ databases">
        <authorList>
            <person name="Tistechok S."/>
            <person name="Samborskyy M."/>
            <person name="Roman I."/>
        </authorList>
    </citation>
    <scope>NUCLEOTIDE SEQUENCE</scope>
    <source>
        <strain evidence="5">DSM 103496</strain>
    </source>
</reference>
<dbReference type="Pfam" id="PF00775">
    <property type="entry name" value="Dioxygenase_C"/>
    <property type="match status" value="1"/>
</dbReference>
<keyword evidence="2" id="KW-0223">Dioxygenase</keyword>
<evidence type="ECO:0000313" key="5">
    <source>
        <dbReference type="EMBL" id="MCS7476960.1"/>
    </source>
</evidence>
<dbReference type="SUPFAM" id="SSF49482">
    <property type="entry name" value="Aromatic compound dioxygenase"/>
    <property type="match status" value="1"/>
</dbReference>
<organism evidence="5 6">
    <name type="scientific">Umezawaea endophytica</name>
    <dbReference type="NCBI Taxonomy" id="1654476"/>
    <lineage>
        <taxon>Bacteria</taxon>
        <taxon>Bacillati</taxon>
        <taxon>Actinomycetota</taxon>
        <taxon>Actinomycetes</taxon>
        <taxon>Pseudonocardiales</taxon>
        <taxon>Pseudonocardiaceae</taxon>
        <taxon>Umezawaea</taxon>
    </lineage>
</organism>
<evidence type="ECO:0000313" key="6">
    <source>
        <dbReference type="Proteomes" id="UP001141259"/>
    </source>
</evidence>
<dbReference type="InterPro" id="IPR015889">
    <property type="entry name" value="Intradiol_dOase_core"/>
</dbReference>
<evidence type="ECO:0000256" key="2">
    <source>
        <dbReference type="ARBA" id="ARBA00022964"/>
    </source>
</evidence>
<dbReference type="AlphaFoldDB" id="A0A9X2VHR0"/>
<feature type="domain" description="Intradiol ring-cleavage dioxygenases" evidence="4">
    <location>
        <begin position="83"/>
        <end position="280"/>
    </location>
</feature>
<name>A0A9X2VHR0_9PSEU</name>
<dbReference type="InterPro" id="IPR050770">
    <property type="entry name" value="Intradiol_RC_Dioxygenase"/>
</dbReference>
<dbReference type="GO" id="GO:0008199">
    <property type="term" value="F:ferric iron binding"/>
    <property type="evidence" value="ECO:0007669"/>
    <property type="project" value="InterPro"/>
</dbReference>
<dbReference type="EMBL" id="JANYMP010000003">
    <property type="protein sequence ID" value="MCS7476960.1"/>
    <property type="molecule type" value="Genomic_DNA"/>
</dbReference>
<dbReference type="PANTHER" id="PTHR33711">
    <property type="entry name" value="DIOXYGENASE, PUTATIVE (AFU_ORTHOLOGUE AFUA_2G02910)-RELATED"/>
    <property type="match status" value="1"/>
</dbReference>
<gene>
    <name evidence="5" type="ORF">NZH93_08835</name>
</gene>
<evidence type="ECO:0000259" key="4">
    <source>
        <dbReference type="Pfam" id="PF00775"/>
    </source>
</evidence>
<evidence type="ECO:0000256" key="3">
    <source>
        <dbReference type="ARBA" id="ARBA00023002"/>
    </source>
</evidence>
<dbReference type="PANTHER" id="PTHR33711:SF7">
    <property type="entry name" value="INTRADIOL RING-CLEAVAGE DIOXYGENASES DOMAIN-CONTAINING PROTEIN-RELATED"/>
    <property type="match status" value="1"/>
</dbReference>
<evidence type="ECO:0000256" key="1">
    <source>
        <dbReference type="ARBA" id="ARBA00007825"/>
    </source>
</evidence>
<keyword evidence="6" id="KW-1185">Reference proteome</keyword>
<proteinExistence type="inferred from homology"/>
<protein>
    <submittedName>
        <fullName evidence="5">Catechol 1,2-dioxygenase</fullName>
    </submittedName>
</protein>
<dbReference type="Gene3D" id="2.60.130.10">
    <property type="entry name" value="Aromatic compound dioxygenase"/>
    <property type="match status" value="1"/>
</dbReference>
<dbReference type="Proteomes" id="UP001141259">
    <property type="component" value="Unassembled WGS sequence"/>
</dbReference>
<comment type="caution">
    <text evidence="5">The sequence shown here is derived from an EMBL/GenBank/DDBJ whole genome shotgun (WGS) entry which is preliminary data.</text>
</comment>
<accession>A0A9X2VHR0</accession>